<dbReference type="PANTHER" id="PTHR47634:SF9">
    <property type="entry name" value="PROTEIN KINASE DOMAIN-CONTAINING PROTEIN-RELATED"/>
    <property type="match status" value="1"/>
</dbReference>
<sequence length="739" mass="83403">MRFSLVASALSRSALCNQRLRAQVCERGLRKLSTIRTDRPFEEEKCRNYNPKAFYPARIGDTLNGRYELVSKLGWGSGSTVWLARATHWLPWQNESFVALKITNNTPAVQAAARRELDISDQMFSAETTHPGRQYVRSVVDSFEVEGPEGTHICLAFEPLRQPLWMLGQQSGLTNLVQPRIIKGVLPSILKSLDFLHSECKVIHTDLKGDHFMVPFEDTRVLDEYAARQQANPAPCRERNGRPVYESRSSFGHLTGDIGYVKLTDFGLAVRGDVAQKNNHDIQPREYTAPEVMLKAGWTYSADIWNLGLVLWELLGDVNLLSGRVPGHCKFSNKTRFAQMIRLLGPPPSELLASVFKHPELIPDETFTLANSTPMLEGQERLLFINFAKRMLAWQPEQRATAKELLDDPWLKSVGRHRATGFGYLEDTILICLVYSRFFLALPHGCIQFIRASASSPSYVAGFRCSIFATILQTPNTAFELHVPPRIHTLAHRSHPPRLANPPRIQIEGPLASIQKLLPKIPWNWQHLEPDFSQRTGPMLARLVYRALDGQQTRADAAHDLVVRDEYLGWMREERPQRNEIDHSSYSTAVDYHGATFDAFDYFLPADDPDPEALRINIIEMDGDHGAYANTYLPSTVDPSEYADGETPCSGYASLFPFDHRGPKNPTPSRSTFLVAALPLPPSLEFHQHFDGTMAQLFHPIPDTPPLQLHFFAFNRMNQVASALPQTTVKIFSDIDTGR</sequence>
<keyword evidence="4 9" id="KW-0547">Nucleotide-binding</keyword>
<protein>
    <recommendedName>
        <fullName evidence="1">non-specific serine/threonine protein kinase</fullName>
        <ecNumber evidence="1">2.7.11.1</ecNumber>
    </recommendedName>
</protein>
<comment type="caution">
    <text evidence="11">The sequence shown here is derived from an EMBL/GenBank/DDBJ whole genome shotgun (WGS) entry which is preliminary data.</text>
</comment>
<keyword evidence="12" id="KW-1185">Reference proteome</keyword>
<dbReference type="EMBL" id="LKCW01000116">
    <property type="protein sequence ID" value="KPM39096.1"/>
    <property type="molecule type" value="Genomic_DNA"/>
</dbReference>
<dbReference type="GO" id="GO:0004674">
    <property type="term" value="F:protein serine/threonine kinase activity"/>
    <property type="evidence" value="ECO:0007669"/>
    <property type="project" value="UniProtKB-KW"/>
</dbReference>
<evidence type="ECO:0000256" key="5">
    <source>
        <dbReference type="ARBA" id="ARBA00022777"/>
    </source>
</evidence>
<reference evidence="11 12" key="1">
    <citation type="submission" date="2015-09" db="EMBL/GenBank/DDBJ databases">
        <title>Draft genome of a European isolate of the apple canker pathogen Neonectria ditissima.</title>
        <authorList>
            <person name="Gomez-Cortecero A."/>
            <person name="Harrison R.J."/>
            <person name="Armitage A.D."/>
        </authorList>
    </citation>
    <scope>NUCLEOTIDE SEQUENCE [LARGE SCALE GENOMIC DNA]</scope>
    <source>
        <strain evidence="11 12">R09/05</strain>
    </source>
</reference>
<dbReference type="Pfam" id="PF00069">
    <property type="entry name" value="Pkinase"/>
    <property type="match status" value="1"/>
</dbReference>
<dbReference type="AlphaFoldDB" id="A0A0P7BFB7"/>
<dbReference type="PROSITE" id="PS50011">
    <property type="entry name" value="PROTEIN_KINASE_DOM"/>
    <property type="match status" value="1"/>
</dbReference>
<keyword evidence="6 9" id="KW-0067">ATP-binding</keyword>
<keyword evidence="5" id="KW-0418">Kinase</keyword>
<accession>A0A0P7BFB7</accession>
<evidence type="ECO:0000256" key="4">
    <source>
        <dbReference type="ARBA" id="ARBA00022741"/>
    </source>
</evidence>
<comment type="catalytic activity">
    <reaction evidence="8">
        <text>L-seryl-[protein] + ATP = O-phospho-L-seryl-[protein] + ADP + H(+)</text>
        <dbReference type="Rhea" id="RHEA:17989"/>
        <dbReference type="Rhea" id="RHEA-COMP:9863"/>
        <dbReference type="Rhea" id="RHEA-COMP:11604"/>
        <dbReference type="ChEBI" id="CHEBI:15378"/>
        <dbReference type="ChEBI" id="CHEBI:29999"/>
        <dbReference type="ChEBI" id="CHEBI:30616"/>
        <dbReference type="ChEBI" id="CHEBI:83421"/>
        <dbReference type="ChEBI" id="CHEBI:456216"/>
        <dbReference type="EC" id="2.7.11.1"/>
    </reaction>
</comment>
<dbReference type="EC" id="2.7.11.1" evidence="1"/>
<dbReference type="InterPro" id="IPR000719">
    <property type="entry name" value="Prot_kinase_dom"/>
</dbReference>
<evidence type="ECO:0000256" key="6">
    <source>
        <dbReference type="ARBA" id="ARBA00022840"/>
    </source>
</evidence>
<feature type="domain" description="Protein kinase" evidence="10">
    <location>
        <begin position="67"/>
        <end position="411"/>
    </location>
</feature>
<keyword evidence="2" id="KW-0723">Serine/threonine-protein kinase</keyword>
<dbReference type="GO" id="GO:0050684">
    <property type="term" value="P:regulation of mRNA processing"/>
    <property type="evidence" value="ECO:0007669"/>
    <property type="project" value="TreeGrafter"/>
</dbReference>
<evidence type="ECO:0000256" key="7">
    <source>
        <dbReference type="ARBA" id="ARBA00047899"/>
    </source>
</evidence>
<dbReference type="Gene3D" id="1.10.510.10">
    <property type="entry name" value="Transferase(Phosphotransferase) domain 1"/>
    <property type="match status" value="1"/>
</dbReference>
<dbReference type="STRING" id="78410.A0A0P7BFB7"/>
<dbReference type="InterPro" id="IPR011009">
    <property type="entry name" value="Kinase-like_dom_sf"/>
</dbReference>
<dbReference type="PROSITE" id="PS00107">
    <property type="entry name" value="PROTEIN_KINASE_ATP"/>
    <property type="match status" value="1"/>
</dbReference>
<dbReference type="GO" id="GO:0005524">
    <property type="term" value="F:ATP binding"/>
    <property type="evidence" value="ECO:0007669"/>
    <property type="project" value="UniProtKB-UniRule"/>
</dbReference>
<dbReference type="InterPro" id="IPR051334">
    <property type="entry name" value="SRPK"/>
</dbReference>
<dbReference type="GO" id="GO:0005634">
    <property type="term" value="C:nucleus"/>
    <property type="evidence" value="ECO:0007669"/>
    <property type="project" value="TreeGrafter"/>
</dbReference>
<dbReference type="Gene3D" id="3.30.200.20">
    <property type="entry name" value="Phosphorylase Kinase, domain 1"/>
    <property type="match status" value="1"/>
</dbReference>
<dbReference type="SUPFAM" id="SSF56112">
    <property type="entry name" value="Protein kinase-like (PK-like)"/>
    <property type="match status" value="1"/>
</dbReference>
<evidence type="ECO:0000259" key="10">
    <source>
        <dbReference type="PROSITE" id="PS50011"/>
    </source>
</evidence>
<evidence type="ECO:0000256" key="3">
    <source>
        <dbReference type="ARBA" id="ARBA00022679"/>
    </source>
</evidence>
<dbReference type="GO" id="GO:0000245">
    <property type="term" value="P:spliceosomal complex assembly"/>
    <property type="evidence" value="ECO:0007669"/>
    <property type="project" value="TreeGrafter"/>
</dbReference>
<organism evidence="11 12">
    <name type="scientific">Neonectria ditissima</name>
    <dbReference type="NCBI Taxonomy" id="78410"/>
    <lineage>
        <taxon>Eukaryota</taxon>
        <taxon>Fungi</taxon>
        <taxon>Dikarya</taxon>
        <taxon>Ascomycota</taxon>
        <taxon>Pezizomycotina</taxon>
        <taxon>Sordariomycetes</taxon>
        <taxon>Hypocreomycetidae</taxon>
        <taxon>Hypocreales</taxon>
        <taxon>Nectriaceae</taxon>
        <taxon>Neonectria</taxon>
    </lineage>
</organism>
<evidence type="ECO:0000256" key="9">
    <source>
        <dbReference type="PROSITE-ProRule" id="PRU10141"/>
    </source>
</evidence>
<evidence type="ECO:0000256" key="2">
    <source>
        <dbReference type="ARBA" id="ARBA00022527"/>
    </source>
</evidence>
<gene>
    <name evidence="11" type="ORF">AK830_g7454</name>
</gene>
<evidence type="ECO:0000313" key="12">
    <source>
        <dbReference type="Proteomes" id="UP000050424"/>
    </source>
</evidence>
<dbReference type="InterPro" id="IPR017441">
    <property type="entry name" value="Protein_kinase_ATP_BS"/>
</dbReference>
<dbReference type="Proteomes" id="UP000050424">
    <property type="component" value="Unassembled WGS sequence"/>
</dbReference>
<dbReference type="PANTHER" id="PTHR47634">
    <property type="entry name" value="PROTEIN KINASE DOMAIN-CONTAINING PROTEIN-RELATED"/>
    <property type="match status" value="1"/>
</dbReference>
<dbReference type="GO" id="GO:0005737">
    <property type="term" value="C:cytoplasm"/>
    <property type="evidence" value="ECO:0007669"/>
    <property type="project" value="TreeGrafter"/>
</dbReference>
<name>A0A0P7BFB7_9HYPO</name>
<evidence type="ECO:0000256" key="8">
    <source>
        <dbReference type="ARBA" id="ARBA00048679"/>
    </source>
</evidence>
<dbReference type="OrthoDB" id="5979581at2759"/>
<evidence type="ECO:0000256" key="1">
    <source>
        <dbReference type="ARBA" id="ARBA00012513"/>
    </source>
</evidence>
<evidence type="ECO:0000313" key="11">
    <source>
        <dbReference type="EMBL" id="KPM39096.1"/>
    </source>
</evidence>
<proteinExistence type="predicted"/>
<dbReference type="SMART" id="SM00220">
    <property type="entry name" value="S_TKc"/>
    <property type="match status" value="1"/>
</dbReference>
<keyword evidence="3" id="KW-0808">Transferase</keyword>
<comment type="catalytic activity">
    <reaction evidence="7">
        <text>L-threonyl-[protein] + ATP = O-phospho-L-threonyl-[protein] + ADP + H(+)</text>
        <dbReference type="Rhea" id="RHEA:46608"/>
        <dbReference type="Rhea" id="RHEA-COMP:11060"/>
        <dbReference type="Rhea" id="RHEA-COMP:11605"/>
        <dbReference type="ChEBI" id="CHEBI:15378"/>
        <dbReference type="ChEBI" id="CHEBI:30013"/>
        <dbReference type="ChEBI" id="CHEBI:30616"/>
        <dbReference type="ChEBI" id="CHEBI:61977"/>
        <dbReference type="ChEBI" id="CHEBI:456216"/>
        <dbReference type="EC" id="2.7.11.1"/>
    </reaction>
</comment>
<feature type="binding site" evidence="9">
    <location>
        <position position="101"/>
    </location>
    <ligand>
        <name>ATP</name>
        <dbReference type="ChEBI" id="CHEBI:30616"/>
    </ligand>
</feature>